<keyword evidence="4 6" id="KW-1133">Transmembrane helix</keyword>
<feature type="transmembrane region" description="Helical" evidence="6">
    <location>
        <begin position="366"/>
        <end position="384"/>
    </location>
</feature>
<dbReference type="EMBL" id="SMAA01000003">
    <property type="protein sequence ID" value="TCS80985.1"/>
    <property type="molecule type" value="Genomic_DNA"/>
</dbReference>
<feature type="transmembrane region" description="Helical" evidence="6">
    <location>
        <begin position="273"/>
        <end position="295"/>
    </location>
</feature>
<feature type="transmembrane region" description="Helical" evidence="6">
    <location>
        <begin position="163"/>
        <end position="184"/>
    </location>
</feature>
<keyword evidence="2" id="KW-0813">Transport</keyword>
<reference evidence="8 9" key="1">
    <citation type="submission" date="2019-03" db="EMBL/GenBank/DDBJ databases">
        <title>Genomic Encyclopedia of Type Strains, Phase IV (KMG-IV): sequencing the most valuable type-strain genomes for metagenomic binning, comparative biology and taxonomic classification.</title>
        <authorList>
            <person name="Goeker M."/>
        </authorList>
    </citation>
    <scope>NUCLEOTIDE SEQUENCE [LARGE SCALE GENOMIC DNA]</scope>
    <source>
        <strain evidence="8 9">DSM 20467</strain>
    </source>
</reference>
<evidence type="ECO:0000256" key="5">
    <source>
        <dbReference type="ARBA" id="ARBA00023136"/>
    </source>
</evidence>
<dbReference type="InterPro" id="IPR036259">
    <property type="entry name" value="MFS_trans_sf"/>
</dbReference>
<dbReference type="SUPFAM" id="SSF103473">
    <property type="entry name" value="MFS general substrate transporter"/>
    <property type="match status" value="1"/>
</dbReference>
<sequence length="394" mass="42833">MDNSRLWTKNFIIDSTANFFIYLVYYTLTVIIAIYAMDELHTSPGAAGFASGIFILTALFSRIFTGKTIEQIGQKKILFIGLAIYFLATFLYFSADNIVLLLLIRSLHGIGFGISATATGTIIANIIPSARRGEGIGYYAMSVTLASAIGPFLGIYMNQHISFTAIFTSCAVVLAISLIAALLLKVNNMPSVSVPAQVKKEKFNLHSFIEFNALPIAIIGGLLGFFYSSIISFLASYTREINLINAGSTFFIVYSIVILLSRPITGRLFDKKGANFVMYPSFLVFAIGMVFLSYAHTNFMLLLAGGLLGFGFGTFMSSGQAIAIALTPRNHMGLATSTFFSLTDGGVGIGPLFLGLLVPYVGFRGLYEIMAVGTIFTMYLYYLLHGRKKTASSL</sequence>
<dbReference type="PANTHER" id="PTHR23531">
    <property type="entry name" value="QUINOLENE RESISTANCE PROTEIN NORA"/>
    <property type="match status" value="1"/>
</dbReference>
<dbReference type="InterPro" id="IPR052714">
    <property type="entry name" value="MFS_Exporter"/>
</dbReference>
<accession>A0A4R3KD05</accession>
<organism evidence="8 9">
    <name type="scientific">Pectinatus cerevisiiphilus</name>
    <dbReference type="NCBI Taxonomy" id="86956"/>
    <lineage>
        <taxon>Bacteria</taxon>
        <taxon>Bacillati</taxon>
        <taxon>Bacillota</taxon>
        <taxon>Negativicutes</taxon>
        <taxon>Selenomonadales</taxon>
        <taxon>Selenomonadaceae</taxon>
        <taxon>Pectinatus</taxon>
    </lineage>
</organism>
<dbReference type="CDD" id="cd17489">
    <property type="entry name" value="MFS_YfcJ_like"/>
    <property type="match status" value="1"/>
</dbReference>
<feature type="transmembrane region" description="Helical" evidence="6">
    <location>
        <begin position="77"/>
        <end position="95"/>
    </location>
</feature>
<dbReference type="Pfam" id="PF07690">
    <property type="entry name" value="MFS_1"/>
    <property type="match status" value="1"/>
</dbReference>
<feature type="transmembrane region" description="Helical" evidence="6">
    <location>
        <begin position="107"/>
        <end position="127"/>
    </location>
</feature>
<dbReference type="GO" id="GO:0005886">
    <property type="term" value="C:plasma membrane"/>
    <property type="evidence" value="ECO:0007669"/>
    <property type="project" value="UniProtKB-SubCell"/>
</dbReference>
<keyword evidence="5 6" id="KW-0472">Membrane</keyword>
<evidence type="ECO:0000256" key="1">
    <source>
        <dbReference type="ARBA" id="ARBA00004651"/>
    </source>
</evidence>
<comment type="caution">
    <text evidence="8">The sequence shown here is derived from an EMBL/GenBank/DDBJ whole genome shotgun (WGS) entry which is preliminary data.</text>
</comment>
<evidence type="ECO:0000313" key="9">
    <source>
        <dbReference type="Proteomes" id="UP000295188"/>
    </source>
</evidence>
<evidence type="ECO:0000256" key="4">
    <source>
        <dbReference type="ARBA" id="ARBA00022989"/>
    </source>
</evidence>
<evidence type="ECO:0000256" key="3">
    <source>
        <dbReference type="ARBA" id="ARBA00022692"/>
    </source>
</evidence>
<feature type="transmembrane region" description="Helical" evidence="6">
    <location>
        <begin position="43"/>
        <end position="65"/>
    </location>
</feature>
<gene>
    <name evidence="8" type="ORF">EDC37_103155</name>
</gene>
<protein>
    <submittedName>
        <fullName evidence="8">Putative MFS family arabinose efflux permease</fullName>
    </submittedName>
</protein>
<dbReference type="InterPro" id="IPR011701">
    <property type="entry name" value="MFS"/>
</dbReference>
<dbReference type="GO" id="GO:0022857">
    <property type="term" value="F:transmembrane transporter activity"/>
    <property type="evidence" value="ECO:0007669"/>
    <property type="project" value="InterPro"/>
</dbReference>
<keyword evidence="3 6" id="KW-0812">Transmembrane</keyword>
<feature type="transmembrane region" description="Helical" evidence="6">
    <location>
        <begin position="241"/>
        <end position="261"/>
    </location>
</feature>
<feature type="transmembrane region" description="Helical" evidence="6">
    <location>
        <begin position="20"/>
        <end position="37"/>
    </location>
</feature>
<dbReference type="PANTHER" id="PTHR23531:SF2">
    <property type="entry name" value="PERMEASE"/>
    <property type="match status" value="1"/>
</dbReference>
<dbReference type="RefSeq" id="WP_132547738.1">
    <property type="nucleotide sequence ID" value="NZ_SMAA01000003.1"/>
</dbReference>
<dbReference type="Proteomes" id="UP000295188">
    <property type="component" value="Unassembled WGS sequence"/>
</dbReference>
<feature type="domain" description="Major facilitator superfamily (MFS) profile" evidence="7">
    <location>
        <begin position="10"/>
        <end position="389"/>
    </location>
</feature>
<keyword evidence="9" id="KW-1185">Reference proteome</keyword>
<evidence type="ECO:0000313" key="8">
    <source>
        <dbReference type="EMBL" id="TCS80985.1"/>
    </source>
</evidence>
<dbReference type="InterPro" id="IPR020846">
    <property type="entry name" value="MFS_dom"/>
</dbReference>
<feature type="transmembrane region" description="Helical" evidence="6">
    <location>
        <begin position="205"/>
        <end position="235"/>
    </location>
</feature>
<feature type="transmembrane region" description="Helical" evidence="6">
    <location>
        <begin position="339"/>
        <end position="360"/>
    </location>
</feature>
<name>A0A4R3KD05_9FIRM</name>
<proteinExistence type="predicted"/>
<dbReference type="OrthoDB" id="9814001at2"/>
<dbReference type="Gene3D" id="1.20.1250.20">
    <property type="entry name" value="MFS general substrate transporter like domains"/>
    <property type="match status" value="1"/>
</dbReference>
<evidence type="ECO:0000256" key="2">
    <source>
        <dbReference type="ARBA" id="ARBA00022448"/>
    </source>
</evidence>
<comment type="subcellular location">
    <subcellularLocation>
        <location evidence="1">Cell membrane</location>
        <topology evidence="1">Multi-pass membrane protein</topology>
    </subcellularLocation>
</comment>
<feature type="transmembrane region" description="Helical" evidence="6">
    <location>
        <begin position="136"/>
        <end position="157"/>
    </location>
</feature>
<dbReference type="PROSITE" id="PS50850">
    <property type="entry name" value="MFS"/>
    <property type="match status" value="1"/>
</dbReference>
<evidence type="ECO:0000259" key="7">
    <source>
        <dbReference type="PROSITE" id="PS50850"/>
    </source>
</evidence>
<feature type="transmembrane region" description="Helical" evidence="6">
    <location>
        <begin position="301"/>
        <end position="327"/>
    </location>
</feature>
<evidence type="ECO:0000256" key="6">
    <source>
        <dbReference type="SAM" id="Phobius"/>
    </source>
</evidence>
<dbReference type="AlphaFoldDB" id="A0A4R3KD05"/>